<evidence type="ECO:0000313" key="4">
    <source>
        <dbReference type="Proteomes" id="UP000652761"/>
    </source>
</evidence>
<evidence type="ECO:0000313" key="3">
    <source>
        <dbReference type="EMBL" id="MQL85745.1"/>
    </source>
</evidence>
<feature type="region of interest" description="Disordered" evidence="1">
    <location>
        <begin position="149"/>
        <end position="186"/>
    </location>
</feature>
<feature type="domain" description="Myb/SANT-like" evidence="2">
    <location>
        <begin position="22"/>
        <end position="86"/>
    </location>
</feature>
<gene>
    <name evidence="3" type="ORF">Taro_018284</name>
</gene>
<feature type="compositionally biased region" description="Polar residues" evidence="1">
    <location>
        <begin position="371"/>
        <end position="386"/>
    </location>
</feature>
<dbReference type="PANTHER" id="PTHR46929:SF3">
    <property type="entry name" value="MYB_SANT-LIKE DOMAIN-CONTAINING PROTEIN"/>
    <property type="match status" value="1"/>
</dbReference>
<dbReference type="InterPro" id="IPR024752">
    <property type="entry name" value="Myb/SANT-like_dom"/>
</dbReference>
<proteinExistence type="predicted"/>
<dbReference type="EMBL" id="NMUH01000848">
    <property type="protein sequence ID" value="MQL85745.1"/>
    <property type="molecule type" value="Genomic_DNA"/>
</dbReference>
<feature type="compositionally biased region" description="Polar residues" evidence="1">
    <location>
        <begin position="158"/>
        <end position="186"/>
    </location>
</feature>
<protein>
    <recommendedName>
        <fullName evidence="2">Myb/SANT-like domain-containing protein</fullName>
    </recommendedName>
</protein>
<keyword evidence="4" id="KW-1185">Reference proteome</keyword>
<accession>A0A843UQA2</accession>
<reference evidence="3" key="1">
    <citation type="submission" date="2017-07" db="EMBL/GenBank/DDBJ databases">
        <title>Taro Niue Genome Assembly and Annotation.</title>
        <authorList>
            <person name="Atibalentja N."/>
            <person name="Keating K."/>
            <person name="Fields C.J."/>
        </authorList>
    </citation>
    <scope>NUCLEOTIDE SEQUENCE</scope>
    <source>
        <strain evidence="3">Niue_2</strain>
        <tissue evidence="3">Leaf</tissue>
    </source>
</reference>
<evidence type="ECO:0000256" key="1">
    <source>
        <dbReference type="SAM" id="MobiDB-lite"/>
    </source>
</evidence>
<evidence type="ECO:0000259" key="2">
    <source>
        <dbReference type="Pfam" id="PF12776"/>
    </source>
</evidence>
<dbReference type="Pfam" id="PF12776">
    <property type="entry name" value="Myb_DNA-bind_3"/>
    <property type="match status" value="1"/>
</dbReference>
<dbReference type="OrthoDB" id="694532at2759"/>
<dbReference type="Proteomes" id="UP000652761">
    <property type="component" value="Unassembled WGS sequence"/>
</dbReference>
<dbReference type="AlphaFoldDB" id="A0A843UQA2"/>
<dbReference type="PANTHER" id="PTHR46929">
    <property type="entry name" value="EXPRESSED PROTEIN"/>
    <property type="match status" value="1"/>
</dbReference>
<feature type="region of interest" description="Disordered" evidence="1">
    <location>
        <begin position="353"/>
        <end position="399"/>
    </location>
</feature>
<sequence>MSHCEDSRYTDVGWYNRTGIMRAVTMALRQFNEKTQLSYTLSNLKNRFKNLKKWYAMCLNLKSRFGWGWDDEKNMPVPLSEDAWEEMFAINKDYKTLKGKSFNFMDQMHIITSTSMARGDLGAGDFGNSYLDQRDEPNMDDDDLLFDMIQNDGDPNPLDNQQPTLTEDIPPQTTDHTPTPKSTPHNTATVAQTYVSLSLMDLNTAPTGQLLHIFMGEENYWEEVDDTLILLHTAPGSAADMRVLRWALESGGFKVPEDEVLQCPCGKGHCRKRTSKTSKSYGRSFYVCPQSTRPFFFRGRGAPFLPRSAANFSPGLSLSSWLTLSFPFLFTFFTKTWHLLHIWSLVAGEATSRAPAPTKDTPAVGQEEGPPTSSSTAENVSGTGVATSKMCPGGTSRHQ</sequence>
<organism evidence="3 4">
    <name type="scientific">Colocasia esculenta</name>
    <name type="common">Wild taro</name>
    <name type="synonym">Arum esculentum</name>
    <dbReference type="NCBI Taxonomy" id="4460"/>
    <lineage>
        <taxon>Eukaryota</taxon>
        <taxon>Viridiplantae</taxon>
        <taxon>Streptophyta</taxon>
        <taxon>Embryophyta</taxon>
        <taxon>Tracheophyta</taxon>
        <taxon>Spermatophyta</taxon>
        <taxon>Magnoliopsida</taxon>
        <taxon>Liliopsida</taxon>
        <taxon>Araceae</taxon>
        <taxon>Aroideae</taxon>
        <taxon>Colocasieae</taxon>
        <taxon>Colocasia</taxon>
    </lineage>
</organism>
<comment type="caution">
    <text evidence="3">The sequence shown here is derived from an EMBL/GenBank/DDBJ whole genome shotgun (WGS) entry which is preliminary data.</text>
</comment>
<name>A0A843UQA2_COLES</name>